<evidence type="ECO:0000256" key="2">
    <source>
        <dbReference type="SAM" id="MobiDB-lite"/>
    </source>
</evidence>
<feature type="compositionally biased region" description="Basic and acidic residues" evidence="2">
    <location>
        <begin position="105"/>
        <end position="114"/>
    </location>
</feature>
<keyword evidence="1" id="KW-0863">Zinc-finger</keyword>
<dbReference type="InterPro" id="IPR007527">
    <property type="entry name" value="Znf_SWIM"/>
</dbReference>
<organism evidence="5 6">
    <name type="scientific">Kwoniella shivajii</name>
    <dbReference type="NCBI Taxonomy" id="564305"/>
    <lineage>
        <taxon>Eukaryota</taxon>
        <taxon>Fungi</taxon>
        <taxon>Dikarya</taxon>
        <taxon>Basidiomycota</taxon>
        <taxon>Agaricomycotina</taxon>
        <taxon>Tremellomycetes</taxon>
        <taxon>Tremellales</taxon>
        <taxon>Cryptococcaceae</taxon>
        <taxon>Kwoniella</taxon>
    </lineage>
</organism>
<evidence type="ECO:0000259" key="4">
    <source>
        <dbReference type="PROSITE" id="PS50966"/>
    </source>
</evidence>
<sequence>MQETSISFLILMATLIDSLPPTLPIQDTLLLQLHAVFGPMLMSALQLVDKREVVRVSLPSDRYIYQVSSSTGKNYTIHIDPPSPLPITPTTLPPPPEFPSSPASTRDKDHVNEHDNEDEIPHTPSPPPSQAFEPLLYSPSNHNDLPRPIKDEEDPIPSTKKEETCRKGRVIKLAKELKKMYCPCAGWGYGCLAGERTILCKHLLAIIIAHKTGKEVKAEVEIGGVAGLLGLS</sequence>
<dbReference type="PANTHER" id="PTHR28498">
    <property type="entry name" value="ZINC FINGER SWIM DOMAIN-CONTAINING PROTEIN 7"/>
    <property type="match status" value="1"/>
</dbReference>
<keyword evidence="6" id="KW-1185">Reference proteome</keyword>
<keyword evidence="1" id="KW-0862">Zinc</keyword>
<dbReference type="PROSITE" id="PS50966">
    <property type="entry name" value="ZF_SWIM"/>
    <property type="match status" value="1"/>
</dbReference>
<feature type="region of interest" description="Disordered" evidence="2">
    <location>
        <begin position="75"/>
        <end position="165"/>
    </location>
</feature>
<dbReference type="EMBL" id="CP141888">
    <property type="protein sequence ID" value="WRT69013.1"/>
    <property type="molecule type" value="Genomic_DNA"/>
</dbReference>
<feature type="signal peptide" evidence="3">
    <location>
        <begin position="1"/>
        <end position="18"/>
    </location>
</feature>
<evidence type="ECO:0000256" key="3">
    <source>
        <dbReference type="SAM" id="SignalP"/>
    </source>
</evidence>
<accession>A0ABZ1D5D4</accession>
<feature type="chain" id="PRO_5047353116" description="SWIM-type domain-containing protein" evidence="3">
    <location>
        <begin position="19"/>
        <end position="232"/>
    </location>
</feature>
<feature type="compositionally biased region" description="Pro residues" evidence="2">
    <location>
        <begin position="81"/>
        <end position="99"/>
    </location>
</feature>
<evidence type="ECO:0000313" key="6">
    <source>
        <dbReference type="Proteomes" id="UP001329825"/>
    </source>
</evidence>
<reference evidence="5 6" key="1">
    <citation type="submission" date="2024-01" db="EMBL/GenBank/DDBJ databases">
        <title>Comparative genomics of Cryptococcus and Kwoniella reveals pathogenesis evolution and contrasting modes of karyotype evolution via chromosome fusion or intercentromeric recombination.</title>
        <authorList>
            <person name="Coelho M.A."/>
            <person name="David-Palma M."/>
            <person name="Shea T."/>
            <person name="Bowers K."/>
            <person name="McGinley-Smith S."/>
            <person name="Mohammad A.W."/>
            <person name="Gnirke A."/>
            <person name="Yurkov A.M."/>
            <person name="Nowrousian M."/>
            <person name="Sun S."/>
            <person name="Cuomo C.A."/>
            <person name="Heitman J."/>
        </authorList>
    </citation>
    <scope>NUCLEOTIDE SEQUENCE [LARGE SCALE GENOMIC DNA]</scope>
    <source>
        <strain evidence="5">CBS 11374</strain>
    </source>
</reference>
<dbReference type="RefSeq" id="XP_062793752.1">
    <property type="nucleotide sequence ID" value="XM_062937701.1"/>
</dbReference>
<evidence type="ECO:0000256" key="1">
    <source>
        <dbReference type="PROSITE-ProRule" id="PRU00325"/>
    </source>
</evidence>
<gene>
    <name evidence="5" type="ORF">IL334_005995</name>
</gene>
<dbReference type="GeneID" id="87958125"/>
<feature type="domain" description="SWIM-type" evidence="4">
    <location>
        <begin position="171"/>
        <end position="211"/>
    </location>
</feature>
<keyword evidence="3" id="KW-0732">Signal</keyword>
<proteinExistence type="predicted"/>
<evidence type="ECO:0000313" key="5">
    <source>
        <dbReference type="EMBL" id="WRT69013.1"/>
    </source>
</evidence>
<keyword evidence="1" id="KW-0479">Metal-binding</keyword>
<dbReference type="PANTHER" id="PTHR28498:SF1">
    <property type="entry name" value="ZINC FINGER SWIM DOMAIN-CONTAINING PROTEIN 7"/>
    <property type="match status" value="1"/>
</dbReference>
<protein>
    <recommendedName>
        <fullName evidence="4">SWIM-type domain-containing protein</fullName>
    </recommendedName>
</protein>
<dbReference type="Proteomes" id="UP001329825">
    <property type="component" value="Chromosome 8"/>
</dbReference>
<name>A0ABZ1D5D4_9TREE</name>